<dbReference type="PANTHER" id="PTHR20857">
    <property type="entry name" value="THIAMINE-PHOSPHATE PYROPHOSPHORYLASE"/>
    <property type="match status" value="1"/>
</dbReference>
<evidence type="ECO:0000313" key="4">
    <source>
        <dbReference type="EMBL" id="MFD1067530.1"/>
    </source>
</evidence>
<reference evidence="5" key="1">
    <citation type="journal article" date="2019" name="Int. J. Syst. Evol. Microbiol.">
        <title>The Global Catalogue of Microorganisms (GCM) 10K type strain sequencing project: providing services to taxonomists for standard genome sequencing and annotation.</title>
        <authorList>
            <consortium name="The Broad Institute Genomics Platform"/>
            <consortium name="The Broad Institute Genome Sequencing Center for Infectious Disease"/>
            <person name="Wu L."/>
            <person name="Ma J."/>
        </authorList>
    </citation>
    <scope>NUCLEOTIDE SEQUENCE [LARGE SCALE GENOMIC DNA]</scope>
    <source>
        <strain evidence="5">CCUG 56608</strain>
    </source>
</reference>
<evidence type="ECO:0000313" key="5">
    <source>
        <dbReference type="Proteomes" id="UP001597041"/>
    </source>
</evidence>
<dbReference type="Proteomes" id="UP001597041">
    <property type="component" value="Unassembled WGS sequence"/>
</dbReference>
<dbReference type="PANTHER" id="PTHR20857:SF22">
    <property type="entry name" value="THIAZOLE TAUTOMERASE"/>
    <property type="match status" value="1"/>
</dbReference>
<feature type="domain" description="Thiamine phosphate synthase/TenI" evidence="3">
    <location>
        <begin position="5"/>
        <end position="180"/>
    </location>
</feature>
<dbReference type="SUPFAM" id="SSF51391">
    <property type="entry name" value="Thiamin phosphate synthase"/>
    <property type="match status" value="1"/>
</dbReference>
<dbReference type="EMBL" id="JBHTKK010000023">
    <property type="protein sequence ID" value="MFD1067530.1"/>
    <property type="molecule type" value="Genomic_DNA"/>
</dbReference>
<keyword evidence="5" id="KW-1185">Reference proteome</keyword>
<evidence type="ECO:0000256" key="2">
    <source>
        <dbReference type="ARBA" id="ARBA00022977"/>
    </source>
</evidence>
<dbReference type="InterPro" id="IPR036206">
    <property type="entry name" value="ThiamineP_synth_sf"/>
</dbReference>
<dbReference type="Gene3D" id="3.20.20.70">
    <property type="entry name" value="Aldolase class I"/>
    <property type="match status" value="1"/>
</dbReference>
<proteinExistence type="predicted"/>
<name>A0ABW3NM94_9BACI</name>
<gene>
    <name evidence="4" type="ORF">ACFQ19_16100</name>
</gene>
<keyword evidence="2" id="KW-0784">Thiamine biosynthesis</keyword>
<sequence>MGKQLHLITDGNFSNQHLQIIKRIHDNIDYLHIREKMKPAKDILKIIEGLENIKFPPAKIIVNDRADLAVMKYGAGVQLAYHSPPASLVKRSFPDLQVGKSVHSLHEAEQAQQEGADYLLYGHIYSSMSKLNQQPRGLVELQEITSTLSVPVYAVGGITPERTNEVIAAGAAGVAVMSGIWQADDPLQNVKAYHHTLNTWEGG</sequence>
<dbReference type="RefSeq" id="WP_379593653.1">
    <property type="nucleotide sequence ID" value="NZ_JBHTKK010000023.1"/>
</dbReference>
<comment type="pathway">
    <text evidence="1">Cofactor biosynthesis; thiamine diphosphate biosynthesis.</text>
</comment>
<dbReference type="InterPro" id="IPR022998">
    <property type="entry name" value="ThiamineP_synth_TenI"/>
</dbReference>
<evidence type="ECO:0000259" key="3">
    <source>
        <dbReference type="Pfam" id="PF02581"/>
    </source>
</evidence>
<accession>A0ABW3NM94</accession>
<comment type="caution">
    <text evidence="4">The sequence shown here is derived from an EMBL/GenBank/DDBJ whole genome shotgun (WGS) entry which is preliminary data.</text>
</comment>
<dbReference type="Pfam" id="PF02581">
    <property type="entry name" value="TMP-TENI"/>
    <property type="match status" value="1"/>
</dbReference>
<dbReference type="CDD" id="cd00564">
    <property type="entry name" value="TMP_TenI"/>
    <property type="match status" value="1"/>
</dbReference>
<organism evidence="4 5">
    <name type="scientific">Oceanobacillus locisalsi</name>
    <dbReference type="NCBI Taxonomy" id="546107"/>
    <lineage>
        <taxon>Bacteria</taxon>
        <taxon>Bacillati</taxon>
        <taxon>Bacillota</taxon>
        <taxon>Bacilli</taxon>
        <taxon>Bacillales</taxon>
        <taxon>Bacillaceae</taxon>
        <taxon>Oceanobacillus</taxon>
    </lineage>
</organism>
<dbReference type="InterPro" id="IPR013785">
    <property type="entry name" value="Aldolase_TIM"/>
</dbReference>
<protein>
    <submittedName>
        <fullName evidence="4">Thiamine phosphate synthase</fullName>
    </submittedName>
</protein>
<evidence type="ECO:0000256" key="1">
    <source>
        <dbReference type="ARBA" id="ARBA00004948"/>
    </source>
</evidence>